<evidence type="ECO:0000256" key="2">
    <source>
        <dbReference type="ARBA" id="ARBA00008326"/>
    </source>
</evidence>
<keyword evidence="4 8" id="KW-0732">Signal</keyword>
<dbReference type="PANTHER" id="PTHR15258:SF1">
    <property type="entry name" value="FIBROBLAST GROWTH FACTOR-BINDING PROTEIN 2"/>
    <property type="match status" value="1"/>
</dbReference>
<dbReference type="GO" id="GO:0019838">
    <property type="term" value="F:growth factor binding"/>
    <property type="evidence" value="ECO:0007669"/>
    <property type="project" value="UniProtKB-KW"/>
</dbReference>
<name>W5L0U9_ASTMX</name>
<dbReference type="RefSeq" id="XP_007239110.2">
    <property type="nucleotide sequence ID" value="XM_007239048.4"/>
</dbReference>
<comment type="similarity">
    <text evidence="2">Belongs to the fibroblast growth factor-binding protein family.</text>
</comment>
<evidence type="ECO:0000256" key="6">
    <source>
        <dbReference type="ARBA" id="ARBA00023183"/>
    </source>
</evidence>
<dbReference type="Bgee" id="ENSAMXG00000013087">
    <property type="expression patterns" value="Expressed in zone of skin and 7 other cell types or tissues"/>
</dbReference>
<dbReference type="GO" id="GO:0007267">
    <property type="term" value="P:cell-cell signaling"/>
    <property type="evidence" value="ECO:0007669"/>
    <property type="project" value="TreeGrafter"/>
</dbReference>
<reference evidence="9" key="3">
    <citation type="submission" date="2025-08" db="UniProtKB">
        <authorList>
            <consortium name="Ensembl"/>
        </authorList>
    </citation>
    <scope>IDENTIFICATION</scope>
</reference>
<sequence>MRTLASALLLSCSFWASLAQSYDEEEQRRGAWNDPIQFITKAKDQCSMIITGQEDLTKLRISCQSRAGSYWCEYQGRPHLCRPYNSNPRHFFTQIMWDLRKLRNACQGRTVLKNFMCSKATHEAQMVFASSSSSYDVPRDELVQPDARQVGTDYPKSDQDRPEPIRPIKPSRPRPERPGQPRPSQRKPGLKPGFSPRRPMKLLKSKTSTAPTPTPTPTTPATISKAKKLAQKHCWPSLQSACSYVIGWFTYGDEVENEISTT</sequence>
<organism evidence="9 10">
    <name type="scientific">Astyanax mexicanus</name>
    <name type="common">Blind cave fish</name>
    <name type="synonym">Astyanax fasciatus mexicanus</name>
    <dbReference type="NCBI Taxonomy" id="7994"/>
    <lineage>
        <taxon>Eukaryota</taxon>
        <taxon>Metazoa</taxon>
        <taxon>Chordata</taxon>
        <taxon>Craniata</taxon>
        <taxon>Vertebrata</taxon>
        <taxon>Euteleostomi</taxon>
        <taxon>Actinopterygii</taxon>
        <taxon>Neopterygii</taxon>
        <taxon>Teleostei</taxon>
        <taxon>Ostariophysi</taxon>
        <taxon>Characiformes</taxon>
        <taxon>Characoidei</taxon>
        <taxon>Acestrorhamphidae</taxon>
        <taxon>Acestrorhamphinae</taxon>
        <taxon>Astyanax</taxon>
    </lineage>
</organism>
<dbReference type="Pfam" id="PF06473">
    <property type="entry name" value="FGF-BP1"/>
    <property type="match status" value="1"/>
</dbReference>
<evidence type="ECO:0000256" key="5">
    <source>
        <dbReference type="ARBA" id="ARBA00023157"/>
    </source>
</evidence>
<evidence type="ECO:0000313" key="10">
    <source>
        <dbReference type="Proteomes" id="UP000018467"/>
    </source>
</evidence>
<accession>W5L0U9</accession>
<proteinExistence type="inferred from homology"/>
<dbReference type="Ensembl" id="ENSAMXT00000013461.2">
    <property type="protein sequence ID" value="ENSAMXP00000013461.2"/>
    <property type="gene ID" value="ENSAMXG00000013087.2"/>
</dbReference>
<reference evidence="10" key="1">
    <citation type="submission" date="2013-03" db="EMBL/GenBank/DDBJ databases">
        <authorList>
            <person name="Jeffery W."/>
            <person name="Warren W."/>
            <person name="Wilson R.K."/>
        </authorList>
    </citation>
    <scope>NUCLEOTIDE SEQUENCE</scope>
    <source>
        <strain evidence="10">female</strain>
    </source>
</reference>
<dbReference type="HOGENOM" id="CLU_086542_0_0_1"/>
<keyword evidence="5" id="KW-1015">Disulfide bond</keyword>
<reference evidence="10" key="2">
    <citation type="journal article" date="2014" name="Nat. Commun.">
        <title>The cavefish genome reveals candidate genes for eye loss.</title>
        <authorList>
            <person name="McGaugh S.E."/>
            <person name="Gross J.B."/>
            <person name="Aken B."/>
            <person name="Blin M."/>
            <person name="Borowsky R."/>
            <person name="Chalopin D."/>
            <person name="Hinaux H."/>
            <person name="Jeffery W.R."/>
            <person name="Keene A."/>
            <person name="Ma L."/>
            <person name="Minx P."/>
            <person name="Murphy D."/>
            <person name="O'Quin K.E."/>
            <person name="Retaux S."/>
            <person name="Rohner N."/>
            <person name="Searle S.M."/>
            <person name="Stahl B.A."/>
            <person name="Tabin C."/>
            <person name="Volff J.N."/>
            <person name="Yoshizawa M."/>
            <person name="Warren W.C."/>
        </authorList>
    </citation>
    <scope>NUCLEOTIDE SEQUENCE [LARGE SCALE GENOMIC DNA]</scope>
    <source>
        <strain evidence="10">female</strain>
    </source>
</reference>
<feature type="region of interest" description="Disordered" evidence="7">
    <location>
        <begin position="144"/>
        <end position="224"/>
    </location>
</feature>
<protein>
    <submittedName>
        <fullName evidence="9">Fibroblast growth factor binding protein 2a</fullName>
    </submittedName>
</protein>
<evidence type="ECO:0000256" key="8">
    <source>
        <dbReference type="SAM" id="SignalP"/>
    </source>
</evidence>
<dbReference type="KEGG" id="amex:103036834"/>
<dbReference type="GO" id="GO:0005576">
    <property type="term" value="C:extracellular region"/>
    <property type="evidence" value="ECO:0007669"/>
    <property type="project" value="UniProtKB-SubCell"/>
</dbReference>
<dbReference type="CTD" id="793049"/>
<evidence type="ECO:0000256" key="7">
    <source>
        <dbReference type="SAM" id="MobiDB-lite"/>
    </source>
</evidence>
<reference evidence="9" key="4">
    <citation type="submission" date="2025-09" db="UniProtKB">
        <authorList>
            <consortium name="Ensembl"/>
        </authorList>
    </citation>
    <scope>IDENTIFICATION</scope>
</reference>
<dbReference type="AlphaFoldDB" id="W5L0U9"/>
<feature type="compositionally biased region" description="Basic and acidic residues" evidence="7">
    <location>
        <begin position="155"/>
        <end position="166"/>
    </location>
</feature>
<keyword evidence="10" id="KW-1185">Reference proteome</keyword>
<dbReference type="GeneTree" id="ENSGT00940000154372"/>
<dbReference type="PANTHER" id="PTHR15258">
    <property type="entry name" value="FGF BINDING PROTEIN-RELATED"/>
    <property type="match status" value="1"/>
</dbReference>
<feature type="chain" id="PRO_5017289330" evidence="8">
    <location>
        <begin position="20"/>
        <end position="262"/>
    </location>
</feature>
<evidence type="ECO:0000256" key="4">
    <source>
        <dbReference type="ARBA" id="ARBA00022729"/>
    </source>
</evidence>
<dbReference type="InterPro" id="IPR010510">
    <property type="entry name" value="FGF1-bd"/>
</dbReference>
<evidence type="ECO:0000256" key="1">
    <source>
        <dbReference type="ARBA" id="ARBA00004613"/>
    </source>
</evidence>
<comment type="subcellular location">
    <subcellularLocation>
        <location evidence="1">Secreted</location>
    </subcellularLocation>
</comment>
<dbReference type="Proteomes" id="UP000018467">
    <property type="component" value="Unassembled WGS sequence"/>
</dbReference>
<dbReference type="GeneID" id="103036834"/>
<evidence type="ECO:0000313" key="9">
    <source>
        <dbReference type="Ensembl" id="ENSAMXP00000013461.2"/>
    </source>
</evidence>
<dbReference type="STRING" id="7994.ENSAMXP00000013461"/>
<feature type="signal peptide" evidence="8">
    <location>
        <begin position="1"/>
        <end position="19"/>
    </location>
</feature>
<keyword evidence="6" id="KW-0340">Growth factor binding</keyword>
<dbReference type="InParanoid" id="W5L0U9"/>
<keyword evidence="3" id="KW-0964">Secreted</keyword>
<evidence type="ECO:0000256" key="3">
    <source>
        <dbReference type="ARBA" id="ARBA00022525"/>
    </source>
</evidence>